<dbReference type="PANTHER" id="PTHR43335">
    <property type="entry name" value="ABC TRANSPORTER, ATP-BINDING PROTEIN"/>
    <property type="match status" value="1"/>
</dbReference>
<dbReference type="SMART" id="SM00382">
    <property type="entry name" value="AAA"/>
    <property type="match status" value="1"/>
</dbReference>
<gene>
    <name evidence="6" type="ORF">H9945_09090</name>
</gene>
<dbReference type="InterPro" id="IPR003439">
    <property type="entry name" value="ABC_transporter-like_ATP-bd"/>
</dbReference>
<dbReference type="Pfam" id="PF00005">
    <property type="entry name" value="ABC_tran"/>
    <property type="match status" value="1"/>
</dbReference>
<proteinExistence type="inferred from homology"/>
<comment type="similarity">
    <text evidence="1">Belongs to the ABC transporter superfamily.</text>
</comment>
<evidence type="ECO:0000256" key="4">
    <source>
        <dbReference type="ARBA" id="ARBA00022840"/>
    </source>
</evidence>
<evidence type="ECO:0000256" key="3">
    <source>
        <dbReference type="ARBA" id="ARBA00022741"/>
    </source>
</evidence>
<dbReference type="InterPro" id="IPR027417">
    <property type="entry name" value="P-loop_NTPase"/>
</dbReference>
<dbReference type="Gene3D" id="3.40.50.300">
    <property type="entry name" value="P-loop containing nucleotide triphosphate hydrolases"/>
    <property type="match status" value="1"/>
</dbReference>
<comment type="caution">
    <text evidence="6">The sequence shown here is derived from an EMBL/GenBank/DDBJ whole genome shotgun (WGS) entry which is preliminary data.</text>
</comment>
<protein>
    <submittedName>
        <fullName evidence="6">ABC transporter ATP-binding protein</fullName>
    </submittedName>
</protein>
<dbReference type="PROSITE" id="PS00211">
    <property type="entry name" value="ABC_TRANSPORTER_1"/>
    <property type="match status" value="1"/>
</dbReference>
<dbReference type="GO" id="GO:0005524">
    <property type="term" value="F:ATP binding"/>
    <property type="evidence" value="ECO:0007669"/>
    <property type="project" value="UniProtKB-KW"/>
</dbReference>
<dbReference type="EMBL" id="DWYG01000153">
    <property type="protein sequence ID" value="HJB42639.1"/>
    <property type="molecule type" value="Genomic_DNA"/>
</dbReference>
<reference evidence="6" key="1">
    <citation type="journal article" date="2021" name="PeerJ">
        <title>Extensive microbial diversity within the chicken gut microbiome revealed by metagenomics and culture.</title>
        <authorList>
            <person name="Gilroy R."/>
            <person name="Ravi A."/>
            <person name="Getino M."/>
            <person name="Pursley I."/>
            <person name="Horton D.L."/>
            <person name="Alikhan N.F."/>
            <person name="Baker D."/>
            <person name="Gharbi K."/>
            <person name="Hall N."/>
            <person name="Watson M."/>
            <person name="Adriaenssens E.M."/>
            <person name="Foster-Nyarko E."/>
            <person name="Jarju S."/>
            <person name="Secka A."/>
            <person name="Antonio M."/>
            <person name="Oren A."/>
            <person name="Chaudhuri R.R."/>
            <person name="La Ragione R."/>
            <person name="Hildebrand F."/>
            <person name="Pallen M.J."/>
        </authorList>
    </citation>
    <scope>NUCLEOTIDE SEQUENCE</scope>
    <source>
        <strain evidence="6">ChiBcec8-13705</strain>
    </source>
</reference>
<feature type="domain" description="ABC transporter" evidence="5">
    <location>
        <begin position="11"/>
        <end position="239"/>
    </location>
</feature>
<sequence length="313" mass="33737">MSITSPARPVIETHGLCKRYGAQMSVDHLDLAVPAGSVYGFIGPNGAGKSTTMKMLLGLIHPTAGQVSLLGKPMNPKNRLALLRKTGSLIESPAGYGHLTGWENLAIVADLKGVDHREIDRVLEVVRLTNDAKRKVREYSLGMRQRLGIAQALLGNPPLLILDEPTNGLDPAGIQEMRALIAEMPERCGATVLISSHLLSELEQIVDTVGILNHGKLLFQGPLGQLQRHSQGDITLRLLHPERAESALRLSGVAVTPGRDPHELTLPPLRDALLAELVHTLADRGAGVVGLQRRTKSLEEIFLSLTETDGEVA</sequence>
<dbReference type="SUPFAM" id="SSF52540">
    <property type="entry name" value="P-loop containing nucleoside triphosphate hydrolases"/>
    <property type="match status" value="1"/>
</dbReference>
<evidence type="ECO:0000256" key="1">
    <source>
        <dbReference type="ARBA" id="ARBA00005417"/>
    </source>
</evidence>
<dbReference type="PANTHER" id="PTHR43335:SF4">
    <property type="entry name" value="ABC TRANSPORTER, ATP-BINDING PROTEIN"/>
    <property type="match status" value="1"/>
</dbReference>
<keyword evidence="2" id="KW-0813">Transport</keyword>
<evidence type="ECO:0000256" key="2">
    <source>
        <dbReference type="ARBA" id="ARBA00022448"/>
    </source>
</evidence>
<name>A0A9D2M886_9FIRM</name>
<keyword evidence="4 6" id="KW-0067">ATP-binding</keyword>
<keyword evidence="3" id="KW-0547">Nucleotide-binding</keyword>
<dbReference type="InterPro" id="IPR017871">
    <property type="entry name" value="ABC_transporter-like_CS"/>
</dbReference>
<dbReference type="CDD" id="cd03268">
    <property type="entry name" value="ABC_BcrA_bacitracin_resist"/>
    <property type="match status" value="1"/>
</dbReference>
<accession>A0A9D2M886</accession>
<organism evidence="6 7">
    <name type="scientific">Candidatus Gemmiger avicola</name>
    <dbReference type="NCBI Taxonomy" id="2838605"/>
    <lineage>
        <taxon>Bacteria</taxon>
        <taxon>Bacillati</taxon>
        <taxon>Bacillota</taxon>
        <taxon>Clostridia</taxon>
        <taxon>Eubacteriales</taxon>
        <taxon>Gemmiger</taxon>
    </lineage>
</organism>
<dbReference type="InterPro" id="IPR003593">
    <property type="entry name" value="AAA+_ATPase"/>
</dbReference>
<reference evidence="6" key="2">
    <citation type="submission" date="2021-04" db="EMBL/GenBank/DDBJ databases">
        <authorList>
            <person name="Gilroy R."/>
        </authorList>
    </citation>
    <scope>NUCLEOTIDE SEQUENCE</scope>
    <source>
        <strain evidence="6">ChiBcec8-13705</strain>
    </source>
</reference>
<dbReference type="PROSITE" id="PS50893">
    <property type="entry name" value="ABC_TRANSPORTER_2"/>
    <property type="match status" value="1"/>
</dbReference>
<evidence type="ECO:0000313" key="7">
    <source>
        <dbReference type="Proteomes" id="UP000886803"/>
    </source>
</evidence>
<dbReference type="GO" id="GO:0016887">
    <property type="term" value="F:ATP hydrolysis activity"/>
    <property type="evidence" value="ECO:0007669"/>
    <property type="project" value="InterPro"/>
</dbReference>
<dbReference type="Proteomes" id="UP000886803">
    <property type="component" value="Unassembled WGS sequence"/>
</dbReference>
<dbReference type="AlphaFoldDB" id="A0A9D2M886"/>
<evidence type="ECO:0000313" key="6">
    <source>
        <dbReference type="EMBL" id="HJB42639.1"/>
    </source>
</evidence>
<evidence type="ECO:0000259" key="5">
    <source>
        <dbReference type="PROSITE" id="PS50893"/>
    </source>
</evidence>